<reference evidence="3 4" key="1">
    <citation type="submission" date="2018-12" db="EMBL/GenBank/DDBJ databases">
        <title>Genome Sequence of Candidatus Viridilinea halotolerans isolated from saline sulfide-rich spring.</title>
        <authorList>
            <person name="Grouzdev D.S."/>
            <person name="Burganskaya E.I."/>
            <person name="Krutkina M.S."/>
            <person name="Sukhacheva M.V."/>
            <person name="Gorlenko V.M."/>
        </authorList>
    </citation>
    <scope>NUCLEOTIDE SEQUENCE [LARGE SCALE GENOMIC DNA]</scope>
    <source>
        <strain evidence="3">Chok-6</strain>
    </source>
</reference>
<evidence type="ECO:0000313" key="4">
    <source>
        <dbReference type="Proteomes" id="UP000280307"/>
    </source>
</evidence>
<evidence type="ECO:0000256" key="1">
    <source>
        <dbReference type="SAM" id="Coils"/>
    </source>
</evidence>
<dbReference type="InterPro" id="IPR008538">
    <property type="entry name" value="Uma2"/>
</dbReference>
<sequence length="300" mass="34043">MTTSAQPQQPPSPANDEDVWRYGWRYVHRPLPLDAENYERVPLTLQDVLHPELGDAIVHSDRHETDRMYLTQTLRAQLEPSGLAVVLSDVRIVWDVPDLHPHSPDLMVLPGLTQRHNWRSFNVAQEGVRPALIIELTSPETRRNDLYDKVQHYEQAGVLQYVIVDDAGRRGQRQLRLLGYRMLDGSYYPQTLDAQKRMWLYAANLWLGTDEDRVVCYDANGNELGDYVTVVQEAFAATEWAMQEAEARAAAETRAAEAETRAIQEAKARTEAEARASAAETRAARLAARLRALSLDEAEE</sequence>
<dbReference type="SUPFAM" id="SSF52980">
    <property type="entry name" value="Restriction endonuclease-like"/>
    <property type="match status" value="1"/>
</dbReference>
<dbReference type="AlphaFoldDB" id="A0A426U0C7"/>
<dbReference type="CDD" id="cd06260">
    <property type="entry name" value="DUF820-like"/>
    <property type="match status" value="1"/>
</dbReference>
<dbReference type="PANTHER" id="PTHR33352">
    <property type="entry name" value="SLR1095 PROTEIN"/>
    <property type="match status" value="1"/>
</dbReference>
<keyword evidence="3" id="KW-0378">Hydrolase</keyword>
<keyword evidence="3" id="KW-0255">Endonuclease</keyword>
<protein>
    <submittedName>
        <fullName evidence="3">Uma2 family endonuclease</fullName>
    </submittedName>
</protein>
<dbReference type="Gene3D" id="3.90.1570.10">
    <property type="entry name" value="tt1808, chain A"/>
    <property type="match status" value="1"/>
</dbReference>
<dbReference type="GO" id="GO:0004519">
    <property type="term" value="F:endonuclease activity"/>
    <property type="evidence" value="ECO:0007669"/>
    <property type="project" value="UniProtKB-KW"/>
</dbReference>
<evidence type="ECO:0000313" key="3">
    <source>
        <dbReference type="EMBL" id="RRR72229.1"/>
    </source>
</evidence>
<dbReference type="InterPro" id="IPR011335">
    <property type="entry name" value="Restrct_endonuc-II-like"/>
</dbReference>
<dbReference type="PANTHER" id="PTHR33352:SF2">
    <property type="entry name" value="SLL0995 PROTEIN"/>
    <property type="match status" value="1"/>
</dbReference>
<dbReference type="EMBL" id="RSAS01000405">
    <property type="protein sequence ID" value="RRR72229.1"/>
    <property type="molecule type" value="Genomic_DNA"/>
</dbReference>
<proteinExistence type="predicted"/>
<keyword evidence="1" id="KW-0175">Coiled coil</keyword>
<name>A0A426U0C7_9CHLR</name>
<gene>
    <name evidence="3" type="ORF">EI684_10385</name>
</gene>
<evidence type="ECO:0000259" key="2">
    <source>
        <dbReference type="Pfam" id="PF05685"/>
    </source>
</evidence>
<dbReference type="InterPro" id="IPR012296">
    <property type="entry name" value="Nuclease_put_TT1808"/>
</dbReference>
<keyword evidence="3" id="KW-0540">Nuclease</keyword>
<dbReference type="Pfam" id="PF05685">
    <property type="entry name" value="Uma2"/>
    <property type="match status" value="1"/>
</dbReference>
<organism evidence="3 4">
    <name type="scientific">Candidatus Viridilinea halotolerans</name>
    <dbReference type="NCBI Taxonomy" id="2491704"/>
    <lineage>
        <taxon>Bacteria</taxon>
        <taxon>Bacillati</taxon>
        <taxon>Chloroflexota</taxon>
        <taxon>Chloroflexia</taxon>
        <taxon>Chloroflexales</taxon>
        <taxon>Chloroflexineae</taxon>
        <taxon>Oscillochloridaceae</taxon>
        <taxon>Candidatus Viridilinea</taxon>
    </lineage>
</organism>
<dbReference type="Proteomes" id="UP000280307">
    <property type="component" value="Unassembled WGS sequence"/>
</dbReference>
<feature type="coiled-coil region" evidence="1">
    <location>
        <begin position="242"/>
        <end position="289"/>
    </location>
</feature>
<comment type="caution">
    <text evidence="3">The sequence shown here is derived from an EMBL/GenBank/DDBJ whole genome shotgun (WGS) entry which is preliminary data.</text>
</comment>
<accession>A0A426U0C7</accession>
<feature type="domain" description="Putative restriction endonuclease" evidence="2">
    <location>
        <begin position="60"/>
        <end position="197"/>
    </location>
</feature>